<name>A0A8J2XFM8_9FLAO</name>
<feature type="domain" description="Polyvalent protein metallopeptidase" evidence="2">
    <location>
        <begin position="151"/>
        <end position="285"/>
    </location>
</feature>
<proteinExistence type="predicted"/>
<dbReference type="AlphaFoldDB" id="A0A8J2XFM8"/>
<sequence length="302" mass="34695">MSKYSKKDIQQEITDQIIDLLDKVSIENYQPPFGQLSSLGLPINPITENPYQGINILSLWLHQQAKGYTSNEWATFKQWDAIDASVKKGEKSSKIIFYKTLIKSKENSNSEIEELKIPMLKVYNVFNANQIEGYKPEIEEVQIDKVKPLKALDLFCEETHAVVKHGGCQAYYDMVNDYINMPMKTLFQDTSQANATDNYYATLLHELTHWTGAKHRLNRFGEQNKNDDIKEKYAFEELVAELGSAFLCAQHGITQIQPEHHAIYIKSWLKSLKENKTYIFKASAQASKAVKYLNDKEPVLSM</sequence>
<dbReference type="InterPro" id="IPR017113">
    <property type="entry name" value="Antirestriction_ArdC"/>
</dbReference>
<dbReference type="Pfam" id="PF08401">
    <property type="entry name" value="ArdcN"/>
    <property type="match status" value="1"/>
</dbReference>
<evidence type="ECO:0000313" key="3">
    <source>
        <dbReference type="EMBL" id="GFZ79721.1"/>
    </source>
</evidence>
<reference evidence="3 4" key="1">
    <citation type="journal article" date="2014" name="Int. J. Syst. Evol. Microbiol.">
        <title>Complete genome sequence of Corynebacterium casei LMG S-19264T (=DSM 44701T), isolated from a smear-ripened cheese.</title>
        <authorList>
            <consortium name="US DOE Joint Genome Institute (JGI-PGF)"/>
            <person name="Walter F."/>
            <person name="Albersmeier A."/>
            <person name="Kalinowski J."/>
            <person name="Ruckert C."/>
        </authorList>
    </citation>
    <scope>NUCLEOTIDE SEQUENCE [LARGE SCALE GENOMIC DNA]</scope>
    <source>
        <strain evidence="3 4">CGMCC 1.15295</strain>
    </source>
</reference>
<keyword evidence="4" id="KW-1185">Reference proteome</keyword>
<dbReference type="RefSeq" id="WP_188604951.1">
    <property type="nucleotide sequence ID" value="NZ_BMIC01000001.1"/>
</dbReference>
<gene>
    <name evidence="3" type="primary">ardC</name>
    <name evidence="3" type="ORF">GCM10011531_07040</name>
</gene>
<dbReference type="PIRSF" id="PIRSF037112">
    <property type="entry name" value="Antirestriction_ArdC"/>
    <property type="match status" value="1"/>
</dbReference>
<dbReference type="Pfam" id="PF18818">
    <property type="entry name" value="MPTase-PolyVal"/>
    <property type="match status" value="1"/>
</dbReference>
<evidence type="ECO:0000313" key="4">
    <source>
        <dbReference type="Proteomes" id="UP000598120"/>
    </source>
</evidence>
<feature type="domain" description="N-terminal" evidence="1">
    <location>
        <begin position="7"/>
        <end position="126"/>
    </location>
</feature>
<dbReference type="EMBL" id="BMIC01000001">
    <property type="protein sequence ID" value="GFZ79721.1"/>
    <property type="molecule type" value="Genomic_DNA"/>
</dbReference>
<protein>
    <submittedName>
        <fullName evidence="3">Antirestriction protein</fullName>
    </submittedName>
</protein>
<dbReference type="InterPro" id="IPR013610">
    <property type="entry name" value="ArdC_N"/>
</dbReference>
<accession>A0A8J2XFM8</accession>
<dbReference type="InterPro" id="IPR041459">
    <property type="entry name" value="MPTase-PolyVal"/>
</dbReference>
<comment type="caution">
    <text evidence="3">The sequence shown here is derived from an EMBL/GenBank/DDBJ whole genome shotgun (WGS) entry which is preliminary data.</text>
</comment>
<dbReference type="GO" id="GO:0003697">
    <property type="term" value="F:single-stranded DNA binding"/>
    <property type="evidence" value="ECO:0007669"/>
    <property type="project" value="InterPro"/>
</dbReference>
<dbReference type="Proteomes" id="UP000598120">
    <property type="component" value="Unassembled WGS sequence"/>
</dbReference>
<organism evidence="3 4">
    <name type="scientific">Aquaticitalea lipolytica</name>
    <dbReference type="NCBI Taxonomy" id="1247562"/>
    <lineage>
        <taxon>Bacteria</taxon>
        <taxon>Pseudomonadati</taxon>
        <taxon>Bacteroidota</taxon>
        <taxon>Flavobacteriia</taxon>
        <taxon>Flavobacteriales</taxon>
        <taxon>Flavobacteriaceae</taxon>
        <taxon>Aquaticitalea</taxon>
    </lineage>
</organism>
<evidence type="ECO:0000259" key="2">
    <source>
        <dbReference type="Pfam" id="PF18818"/>
    </source>
</evidence>
<evidence type="ECO:0000259" key="1">
    <source>
        <dbReference type="Pfam" id="PF08401"/>
    </source>
</evidence>